<protein>
    <submittedName>
        <fullName evidence="2">Uncharacterized protein</fullName>
    </submittedName>
</protein>
<feature type="transmembrane region" description="Helical" evidence="1">
    <location>
        <begin position="6"/>
        <end position="27"/>
    </location>
</feature>
<reference evidence="2 3" key="1">
    <citation type="submission" date="2017-05" db="EMBL/GenBank/DDBJ databases">
        <authorList>
            <person name="Varghese N."/>
            <person name="Submissions S."/>
        </authorList>
    </citation>
    <scope>NUCLEOTIDE SEQUENCE [LARGE SCALE GENOMIC DNA]</scope>
    <source>
        <strain evidence="2 3">DSM 16304</strain>
    </source>
</reference>
<dbReference type="EMBL" id="FXTM01000021">
    <property type="protein sequence ID" value="SMO71535.1"/>
    <property type="molecule type" value="Genomic_DNA"/>
</dbReference>
<proteinExistence type="predicted"/>
<keyword evidence="1" id="KW-0812">Transmembrane</keyword>
<keyword evidence="3" id="KW-1185">Reference proteome</keyword>
<keyword evidence="1" id="KW-0472">Membrane</keyword>
<evidence type="ECO:0000256" key="1">
    <source>
        <dbReference type="SAM" id="Phobius"/>
    </source>
</evidence>
<dbReference type="Proteomes" id="UP000317315">
    <property type="component" value="Unassembled WGS sequence"/>
</dbReference>
<name>A0A521DIY2_9BACT</name>
<sequence>MDSKLVELILIFILGLSVSLVFLYFVIKKL</sequence>
<accession>A0A521DIY2</accession>
<gene>
    <name evidence="2" type="ORF">SAMN06269117_12133</name>
</gene>
<dbReference type="AlphaFoldDB" id="A0A521DIY2"/>
<organism evidence="2 3">
    <name type="scientific">Balnearium lithotrophicum</name>
    <dbReference type="NCBI Taxonomy" id="223788"/>
    <lineage>
        <taxon>Bacteria</taxon>
        <taxon>Pseudomonadati</taxon>
        <taxon>Aquificota</taxon>
        <taxon>Aquificia</taxon>
        <taxon>Desulfurobacteriales</taxon>
        <taxon>Desulfurobacteriaceae</taxon>
        <taxon>Balnearium</taxon>
    </lineage>
</organism>
<evidence type="ECO:0000313" key="2">
    <source>
        <dbReference type="EMBL" id="SMO71535.1"/>
    </source>
</evidence>
<keyword evidence="1" id="KW-1133">Transmembrane helix</keyword>
<evidence type="ECO:0000313" key="3">
    <source>
        <dbReference type="Proteomes" id="UP000317315"/>
    </source>
</evidence>